<sequence length="341" mass="38431">MSDSNTAPASSGSGDNSQTLSSGMHLGPDVFQKTPKHYRHKIQPVPAYVLDGVVRGDDTFRSKDRDLALGPTYWSRFLSTFRATDAYAPNQVSQTNSDSVFDSYQLDQEWKGEEKLNRLYYGGPESSYMDSGESNGNNSGPYDKTKYRSHAGFWISENKKEWKPWLGDIIMNNSYIPLFFRIFTLFLSCVALGLAARIIVLSNHLSNSDHVSQQPSSIMAVVVQSVAILYLFYISYDEFTSQPLGLRDPQAKLRLIMCELLFVIFSSANLALSFNSLYDSRWVCTDNQMSSSSPSLLGSICDRQRTLAAFLFIILVVWCITFTISIIRVVQMVNRNDQRLS</sequence>
<dbReference type="GO" id="GO:0071944">
    <property type="term" value="C:cell periphery"/>
    <property type="evidence" value="ECO:0007669"/>
    <property type="project" value="TreeGrafter"/>
</dbReference>
<feature type="transmembrane region" description="Helical" evidence="2">
    <location>
        <begin position="253"/>
        <end position="272"/>
    </location>
</feature>
<gene>
    <name evidence="3" type="ORF">OGAPHI_000100</name>
</gene>
<protein>
    <recommendedName>
        <fullName evidence="5">Regulator of phospholipase D SRF1</fullName>
    </recommendedName>
</protein>
<dbReference type="PANTHER" id="PTHR36819:SF1">
    <property type="entry name" value="REGULATOR OF PHOSPHOLIPASE D SRF1"/>
    <property type="match status" value="1"/>
</dbReference>
<feature type="transmembrane region" description="Helical" evidence="2">
    <location>
        <begin position="215"/>
        <end position="233"/>
    </location>
</feature>
<keyword evidence="2" id="KW-0812">Transmembrane</keyword>
<dbReference type="EMBL" id="JAEUBE010000042">
    <property type="protein sequence ID" value="KAH3671914.1"/>
    <property type="molecule type" value="Genomic_DNA"/>
</dbReference>
<dbReference type="AlphaFoldDB" id="A0A9P8TAS3"/>
<dbReference type="GeneID" id="70232068"/>
<dbReference type="RefSeq" id="XP_046065029.1">
    <property type="nucleotide sequence ID" value="XM_046201734.1"/>
</dbReference>
<dbReference type="GO" id="GO:0000324">
    <property type="term" value="C:fungal-type vacuole"/>
    <property type="evidence" value="ECO:0007669"/>
    <property type="project" value="TreeGrafter"/>
</dbReference>
<evidence type="ECO:0000313" key="3">
    <source>
        <dbReference type="EMBL" id="KAH3671914.1"/>
    </source>
</evidence>
<organism evidence="3 4">
    <name type="scientific">Ogataea philodendri</name>
    <dbReference type="NCBI Taxonomy" id="1378263"/>
    <lineage>
        <taxon>Eukaryota</taxon>
        <taxon>Fungi</taxon>
        <taxon>Dikarya</taxon>
        <taxon>Ascomycota</taxon>
        <taxon>Saccharomycotina</taxon>
        <taxon>Pichiomycetes</taxon>
        <taxon>Pichiales</taxon>
        <taxon>Pichiaceae</taxon>
        <taxon>Ogataea</taxon>
    </lineage>
</organism>
<keyword evidence="2" id="KW-1133">Transmembrane helix</keyword>
<dbReference type="InterPro" id="IPR037737">
    <property type="entry name" value="Srf1"/>
</dbReference>
<comment type="caution">
    <text evidence="3">The sequence shown here is derived from an EMBL/GenBank/DDBJ whole genome shotgun (WGS) entry which is preliminary data.</text>
</comment>
<accession>A0A9P8TAS3</accession>
<evidence type="ECO:0000256" key="1">
    <source>
        <dbReference type="SAM" id="MobiDB-lite"/>
    </source>
</evidence>
<keyword evidence="2" id="KW-0472">Membrane</keyword>
<reference evidence="3" key="2">
    <citation type="submission" date="2021-01" db="EMBL/GenBank/DDBJ databases">
        <authorList>
            <person name="Schikora-Tamarit M.A."/>
        </authorList>
    </citation>
    <scope>NUCLEOTIDE SEQUENCE</scope>
    <source>
        <strain evidence="3">CBS6075</strain>
    </source>
</reference>
<feature type="compositionally biased region" description="Polar residues" evidence="1">
    <location>
        <begin position="1"/>
        <end position="22"/>
    </location>
</feature>
<dbReference type="PANTHER" id="PTHR36819">
    <property type="entry name" value="REGULATOR OF PHOSPHOLIPASE D SRF1"/>
    <property type="match status" value="1"/>
</dbReference>
<name>A0A9P8TAS3_9ASCO</name>
<feature type="region of interest" description="Disordered" evidence="1">
    <location>
        <begin position="1"/>
        <end position="31"/>
    </location>
</feature>
<feature type="transmembrane region" description="Helical" evidence="2">
    <location>
        <begin position="178"/>
        <end position="200"/>
    </location>
</feature>
<dbReference type="Proteomes" id="UP000769157">
    <property type="component" value="Unassembled WGS sequence"/>
</dbReference>
<feature type="transmembrane region" description="Helical" evidence="2">
    <location>
        <begin position="307"/>
        <end position="330"/>
    </location>
</feature>
<evidence type="ECO:0008006" key="5">
    <source>
        <dbReference type="Google" id="ProtNLM"/>
    </source>
</evidence>
<keyword evidence="4" id="KW-1185">Reference proteome</keyword>
<proteinExistence type="predicted"/>
<evidence type="ECO:0000256" key="2">
    <source>
        <dbReference type="SAM" id="Phobius"/>
    </source>
</evidence>
<reference evidence="3" key="1">
    <citation type="journal article" date="2021" name="Open Biol.">
        <title>Shared evolutionary footprints suggest mitochondrial oxidative damage underlies multiple complex I losses in fungi.</title>
        <authorList>
            <person name="Schikora-Tamarit M.A."/>
            <person name="Marcet-Houben M."/>
            <person name="Nosek J."/>
            <person name="Gabaldon T."/>
        </authorList>
    </citation>
    <scope>NUCLEOTIDE SEQUENCE</scope>
    <source>
        <strain evidence="3">CBS6075</strain>
    </source>
</reference>
<dbReference type="OrthoDB" id="2589563at2759"/>
<evidence type="ECO:0000313" key="4">
    <source>
        <dbReference type="Proteomes" id="UP000769157"/>
    </source>
</evidence>